<proteinExistence type="predicted"/>
<reference evidence="2" key="1">
    <citation type="journal article" date="2021" name="Proc. Natl. Acad. Sci. U.S.A.">
        <title>A Catalog of Tens of Thousands of Viruses from Human Metagenomes Reveals Hidden Associations with Chronic Diseases.</title>
        <authorList>
            <person name="Tisza M.J."/>
            <person name="Buck C.B."/>
        </authorList>
    </citation>
    <scope>NUCLEOTIDE SEQUENCE</scope>
    <source>
        <strain evidence="2">CtZro7</strain>
    </source>
</reference>
<name>A0A8S5PRP3_9CAUD</name>
<organism evidence="2">
    <name type="scientific">Siphoviridae sp. ctZro7</name>
    <dbReference type="NCBI Taxonomy" id="2825561"/>
    <lineage>
        <taxon>Viruses</taxon>
        <taxon>Duplodnaviria</taxon>
        <taxon>Heunggongvirae</taxon>
        <taxon>Uroviricota</taxon>
        <taxon>Caudoviricetes</taxon>
    </lineage>
</organism>
<evidence type="ECO:0000256" key="1">
    <source>
        <dbReference type="SAM" id="MobiDB-lite"/>
    </source>
</evidence>
<accession>A0A8S5PRP3</accession>
<feature type="region of interest" description="Disordered" evidence="1">
    <location>
        <begin position="1"/>
        <end position="24"/>
    </location>
</feature>
<dbReference type="EMBL" id="BK015483">
    <property type="protein sequence ID" value="DAE09173.1"/>
    <property type="molecule type" value="Genomic_DNA"/>
</dbReference>
<evidence type="ECO:0000313" key="2">
    <source>
        <dbReference type="EMBL" id="DAE09173.1"/>
    </source>
</evidence>
<feature type="compositionally biased region" description="Polar residues" evidence="1">
    <location>
        <begin position="1"/>
        <end position="22"/>
    </location>
</feature>
<sequence>MSEAITQTSPRASHGITSTPYSHATFPLSVPQTKTSRIMTHTQFMLNVSQAVELGSRFTVNFEKRTLRLDREIVSLDDVNILPLNGSVMLREIERYYQQYKHSIPSERSESHRRSYFKALPEKDLSDHDMLYGVSREVARCQLEVFVLLMLFDGQLQWQSKWGSWFWQSPNDKDLIILRQWVEPKSKED</sequence>
<protein>
    <submittedName>
        <fullName evidence="2">Uncharacterized protein</fullName>
    </submittedName>
</protein>